<evidence type="ECO:0000256" key="2">
    <source>
        <dbReference type="ARBA" id="ARBA00022692"/>
    </source>
</evidence>
<dbReference type="Proteomes" id="UP000050509">
    <property type="component" value="Unassembled WGS sequence"/>
</dbReference>
<evidence type="ECO:0000256" key="4">
    <source>
        <dbReference type="ARBA" id="ARBA00023136"/>
    </source>
</evidence>
<dbReference type="PROSITE" id="PS50929">
    <property type="entry name" value="ABC_TM1F"/>
    <property type="match status" value="1"/>
</dbReference>
<dbReference type="GO" id="GO:0005524">
    <property type="term" value="F:ATP binding"/>
    <property type="evidence" value="ECO:0007669"/>
    <property type="project" value="InterPro"/>
</dbReference>
<dbReference type="GO" id="GO:0005886">
    <property type="term" value="C:plasma membrane"/>
    <property type="evidence" value="ECO:0007669"/>
    <property type="project" value="UniProtKB-SubCell"/>
</dbReference>
<dbReference type="AlphaFoldDB" id="A0A0P9F3P4"/>
<evidence type="ECO:0000313" key="7">
    <source>
        <dbReference type="EMBL" id="KPV46198.1"/>
    </source>
</evidence>
<reference evidence="7 8" key="1">
    <citation type="submission" date="2015-09" db="EMBL/GenBank/DDBJ databases">
        <title>Draft genome sequence of Kouleothrix aurantiaca JCM 19913.</title>
        <authorList>
            <person name="Hemp J."/>
        </authorList>
    </citation>
    <scope>NUCLEOTIDE SEQUENCE [LARGE SCALE GENOMIC DNA]</scope>
    <source>
        <strain evidence="7 8">COM-B</strain>
    </source>
</reference>
<keyword evidence="8" id="KW-1185">Reference proteome</keyword>
<dbReference type="Gene3D" id="1.20.1560.10">
    <property type="entry name" value="ABC transporter type 1, transmembrane domain"/>
    <property type="match status" value="1"/>
</dbReference>
<accession>A0A0P9F3P4</accession>
<keyword evidence="2 5" id="KW-0812">Transmembrane</keyword>
<dbReference type="InterPro" id="IPR039421">
    <property type="entry name" value="Type_1_exporter"/>
</dbReference>
<name>A0A0P9F3P4_9CHLR</name>
<gene>
    <name evidence="7" type="ORF">SE17_43555</name>
</gene>
<dbReference type="Pfam" id="PF00664">
    <property type="entry name" value="ABC_membrane"/>
    <property type="match status" value="1"/>
</dbReference>
<dbReference type="EMBL" id="LJCR01003613">
    <property type="protein sequence ID" value="KPV46198.1"/>
    <property type="molecule type" value="Genomic_DNA"/>
</dbReference>
<comment type="caution">
    <text evidence="7">The sequence shown here is derived from an EMBL/GenBank/DDBJ whole genome shotgun (WGS) entry which is preliminary data.</text>
</comment>
<feature type="transmembrane region" description="Helical" evidence="5">
    <location>
        <begin position="21"/>
        <end position="42"/>
    </location>
</feature>
<dbReference type="InterPro" id="IPR036640">
    <property type="entry name" value="ABC1_TM_sf"/>
</dbReference>
<sequence>GEMIERVDGDVGKLENFLSQFVVQVVLNGLLLLGVLVLLALIDWRVGLPSAVSVLLAAGSARLLSRRLASYSTRERQARAELFGLLEERLSGTEDIRANGAVGYVLRRHIERSRQLFHASVARAAWGVLTWRSLNTAITVGGILSLIIGARLALDGTISVGQVYLIFAYTNMLIRPVEELM</sequence>
<proteinExistence type="predicted"/>
<evidence type="ECO:0000313" key="8">
    <source>
        <dbReference type="Proteomes" id="UP000050509"/>
    </source>
</evidence>
<protein>
    <recommendedName>
        <fullName evidence="6">ABC transmembrane type-1 domain-containing protein</fullName>
    </recommendedName>
</protein>
<keyword evidence="3 5" id="KW-1133">Transmembrane helix</keyword>
<dbReference type="GO" id="GO:0015421">
    <property type="term" value="F:ABC-type oligopeptide transporter activity"/>
    <property type="evidence" value="ECO:0007669"/>
    <property type="project" value="TreeGrafter"/>
</dbReference>
<evidence type="ECO:0000256" key="3">
    <source>
        <dbReference type="ARBA" id="ARBA00022989"/>
    </source>
</evidence>
<dbReference type="PANTHER" id="PTHR43394:SF1">
    <property type="entry name" value="ATP-BINDING CASSETTE SUB-FAMILY B MEMBER 10, MITOCHONDRIAL"/>
    <property type="match status" value="1"/>
</dbReference>
<feature type="domain" description="ABC transmembrane type-1" evidence="6">
    <location>
        <begin position="1"/>
        <end position="181"/>
    </location>
</feature>
<comment type="subcellular location">
    <subcellularLocation>
        <location evidence="1">Cell membrane</location>
        <topology evidence="1">Multi-pass membrane protein</topology>
    </subcellularLocation>
</comment>
<dbReference type="PANTHER" id="PTHR43394">
    <property type="entry name" value="ATP-DEPENDENT PERMEASE MDL1, MITOCHONDRIAL"/>
    <property type="match status" value="1"/>
</dbReference>
<evidence type="ECO:0000259" key="6">
    <source>
        <dbReference type="PROSITE" id="PS50929"/>
    </source>
</evidence>
<dbReference type="InterPro" id="IPR011527">
    <property type="entry name" value="ABC1_TM_dom"/>
</dbReference>
<keyword evidence="4 5" id="KW-0472">Membrane</keyword>
<feature type="non-terminal residue" evidence="7">
    <location>
        <position position="181"/>
    </location>
</feature>
<organism evidence="7 8">
    <name type="scientific">Kouleothrix aurantiaca</name>
    <dbReference type="NCBI Taxonomy" id="186479"/>
    <lineage>
        <taxon>Bacteria</taxon>
        <taxon>Bacillati</taxon>
        <taxon>Chloroflexota</taxon>
        <taxon>Chloroflexia</taxon>
        <taxon>Chloroflexales</taxon>
        <taxon>Roseiflexineae</taxon>
        <taxon>Roseiflexaceae</taxon>
        <taxon>Kouleothrix</taxon>
    </lineage>
</organism>
<dbReference type="SUPFAM" id="SSF90123">
    <property type="entry name" value="ABC transporter transmembrane region"/>
    <property type="match status" value="1"/>
</dbReference>
<evidence type="ECO:0000256" key="5">
    <source>
        <dbReference type="SAM" id="Phobius"/>
    </source>
</evidence>
<evidence type="ECO:0000256" key="1">
    <source>
        <dbReference type="ARBA" id="ARBA00004651"/>
    </source>
</evidence>
<feature type="non-terminal residue" evidence="7">
    <location>
        <position position="1"/>
    </location>
</feature>